<accession>A0A1M7QI58</accession>
<organism evidence="1 2">
    <name type="scientific">Pseudomonas asturiensis</name>
    <dbReference type="NCBI Taxonomy" id="1190415"/>
    <lineage>
        <taxon>Bacteria</taxon>
        <taxon>Pseudomonadati</taxon>
        <taxon>Pseudomonadota</taxon>
        <taxon>Gammaproteobacteria</taxon>
        <taxon>Pseudomonadales</taxon>
        <taxon>Pseudomonadaceae</taxon>
        <taxon>Pseudomonas</taxon>
    </lineage>
</organism>
<sequence>MYSDERPASGQRIGVNAEHWHNHYTSRGNQQTVGGGLPAMLFLKQV</sequence>
<dbReference type="AlphaFoldDB" id="A0A1M7QI58"/>
<dbReference type="Proteomes" id="UP000183983">
    <property type="component" value="Unassembled WGS sequence"/>
</dbReference>
<dbReference type="EMBL" id="FRDA01000028">
    <property type="protein sequence ID" value="SHN30757.1"/>
    <property type="molecule type" value="Genomic_DNA"/>
</dbReference>
<feature type="non-terminal residue" evidence="1">
    <location>
        <position position="46"/>
    </location>
</feature>
<evidence type="ECO:0000313" key="1">
    <source>
        <dbReference type="EMBL" id="SHN30757.1"/>
    </source>
</evidence>
<gene>
    <name evidence="1" type="ORF">SAMN05216593_1281</name>
</gene>
<name>A0A1M7QI58_9PSED</name>
<protein>
    <submittedName>
        <fullName evidence="1">Uncharacterized protein</fullName>
    </submittedName>
</protein>
<proteinExistence type="predicted"/>
<evidence type="ECO:0000313" key="2">
    <source>
        <dbReference type="Proteomes" id="UP000183983"/>
    </source>
</evidence>
<reference evidence="1 2" key="1">
    <citation type="submission" date="2016-11" db="EMBL/GenBank/DDBJ databases">
        <authorList>
            <person name="Jaros S."/>
            <person name="Januszkiewicz K."/>
            <person name="Wedrychowicz H."/>
        </authorList>
    </citation>
    <scope>NUCLEOTIDE SEQUENCE [LARGE SCALE GENOMIC DNA]</scope>
    <source>
        <strain evidence="1 2">LMG 26898</strain>
    </source>
</reference>